<evidence type="ECO:0000313" key="3">
    <source>
        <dbReference type="Proteomes" id="UP000010483"/>
    </source>
</evidence>
<dbReference type="InterPro" id="IPR001173">
    <property type="entry name" value="Glyco_trans_2-like"/>
</dbReference>
<keyword evidence="2" id="KW-0808">Transferase</keyword>
<reference evidence="3" key="1">
    <citation type="journal article" date="2013" name="Proc. Natl. Acad. Sci. U.S.A.">
        <title>Improving the coverage of the cyanobacterial phylum using diversity-driven genome sequencing.</title>
        <authorList>
            <person name="Shih P.M."/>
            <person name="Wu D."/>
            <person name="Latifi A."/>
            <person name="Axen S.D."/>
            <person name="Fewer D.P."/>
            <person name="Talla E."/>
            <person name="Calteau A."/>
            <person name="Cai F."/>
            <person name="Tandeau de Marsac N."/>
            <person name="Rippka R."/>
            <person name="Herdman M."/>
            <person name="Sivonen K."/>
            <person name="Coursin T."/>
            <person name="Laurent T."/>
            <person name="Goodwin L."/>
            <person name="Nolan M."/>
            <person name="Davenport K.W."/>
            <person name="Han C.S."/>
            <person name="Rubin E.M."/>
            <person name="Eisen J.A."/>
            <person name="Woyke T."/>
            <person name="Gugger M."/>
            <person name="Kerfeld C.A."/>
        </authorList>
    </citation>
    <scope>NUCLEOTIDE SEQUENCE [LARGE SCALE GENOMIC DNA]</scope>
    <source>
        <strain evidence="3">ATCC 29140 / PCC 7202</strain>
    </source>
</reference>
<dbReference type="InterPro" id="IPR050834">
    <property type="entry name" value="Glycosyltransf_2"/>
</dbReference>
<dbReference type="Proteomes" id="UP000010483">
    <property type="component" value="Chromosome"/>
</dbReference>
<dbReference type="PANTHER" id="PTHR43685">
    <property type="entry name" value="GLYCOSYLTRANSFERASE"/>
    <property type="match status" value="1"/>
</dbReference>
<sequence length="307" mass="34735">MSLITAIICTHNRASYLAAAIDSLLHQDMDDYDVIVVDNGSTDNTADVVKERLDNPRLTYIYEPKLGLSVARNTGAMNTDAQILAYLDDDAEASVSWLKNLVQVYQNDSQVAIAGGSVNLILPEGYDQLPEWISEDLAGALGLYNLGEEIKYITEAGLTPRGLNYSIRRQFLMDIGGFDINLGRVGTKLLSNEELYMTELALKKGYKVAYIPDAKVGHNVQPERLKKDWFLRRSWWQGISEYYRAQGKKTNKSQQFLNTAERILRGIYKSFKYYGNPAVRFENLLYVYGQFGYLKHLISGGELETRE</sequence>
<feature type="domain" description="Glycosyltransferase 2-like" evidence="1">
    <location>
        <begin position="6"/>
        <end position="114"/>
    </location>
</feature>
<accession>K9YMC3</accession>
<dbReference type="GO" id="GO:0016740">
    <property type="term" value="F:transferase activity"/>
    <property type="evidence" value="ECO:0007669"/>
    <property type="project" value="UniProtKB-KW"/>
</dbReference>
<dbReference type="HOGENOM" id="CLU_025996_19_2_3"/>
<dbReference type="SUPFAM" id="SSF53448">
    <property type="entry name" value="Nucleotide-diphospho-sugar transferases"/>
    <property type="match status" value="1"/>
</dbReference>
<keyword evidence="3" id="KW-1185">Reference proteome</keyword>
<dbReference type="Pfam" id="PF00535">
    <property type="entry name" value="Glycos_transf_2"/>
    <property type="match status" value="1"/>
</dbReference>
<dbReference type="InterPro" id="IPR029044">
    <property type="entry name" value="Nucleotide-diphossugar_trans"/>
</dbReference>
<organism evidence="2 3">
    <name type="scientific">Cyanobacterium stanieri (strain ATCC 29140 / PCC 7202)</name>
    <dbReference type="NCBI Taxonomy" id="292563"/>
    <lineage>
        <taxon>Bacteria</taxon>
        <taxon>Bacillati</taxon>
        <taxon>Cyanobacteriota</taxon>
        <taxon>Cyanophyceae</taxon>
        <taxon>Oscillatoriophycideae</taxon>
        <taxon>Chroococcales</taxon>
        <taxon>Geminocystaceae</taxon>
        <taxon>Cyanobacterium</taxon>
    </lineage>
</organism>
<name>K9YMC3_CYASC</name>
<gene>
    <name evidence="2" type="ordered locus">Cyast_1594</name>
</gene>
<dbReference type="eggNOG" id="COG1216">
    <property type="taxonomic scope" value="Bacteria"/>
</dbReference>
<proteinExistence type="predicted"/>
<evidence type="ECO:0000259" key="1">
    <source>
        <dbReference type="Pfam" id="PF00535"/>
    </source>
</evidence>
<protein>
    <submittedName>
        <fullName evidence="2">Glycosyl transferase family 2</fullName>
    </submittedName>
</protein>
<dbReference type="STRING" id="292563.Cyast_1594"/>
<evidence type="ECO:0000313" key="2">
    <source>
        <dbReference type="EMBL" id="AFZ47555.1"/>
    </source>
</evidence>
<dbReference type="EMBL" id="CP003940">
    <property type="protein sequence ID" value="AFZ47555.1"/>
    <property type="molecule type" value="Genomic_DNA"/>
</dbReference>
<dbReference type="KEGG" id="csn:Cyast_1594"/>
<dbReference type="BioCyc" id="CSTA292563:G1353-1604-MONOMER"/>
<dbReference type="CDD" id="cd00761">
    <property type="entry name" value="Glyco_tranf_GTA_type"/>
    <property type="match status" value="1"/>
</dbReference>
<dbReference type="Gene3D" id="3.90.550.10">
    <property type="entry name" value="Spore Coat Polysaccharide Biosynthesis Protein SpsA, Chain A"/>
    <property type="match status" value="1"/>
</dbReference>
<dbReference type="AlphaFoldDB" id="K9YMC3"/>
<dbReference type="PANTHER" id="PTHR43685:SF2">
    <property type="entry name" value="GLYCOSYLTRANSFERASE 2-LIKE DOMAIN-CONTAINING PROTEIN"/>
    <property type="match status" value="1"/>
</dbReference>